<accession>A0A0D8IB64</accession>
<feature type="transmembrane region" description="Helical" evidence="6">
    <location>
        <begin position="530"/>
        <end position="555"/>
    </location>
</feature>
<feature type="transmembrane region" description="Helical" evidence="6">
    <location>
        <begin position="200"/>
        <end position="218"/>
    </location>
</feature>
<dbReference type="InterPro" id="IPR052536">
    <property type="entry name" value="ABC-4_Integral_Memb_Prot"/>
</dbReference>
<keyword evidence="9" id="KW-1185">Reference proteome</keyword>
<feature type="transmembrane region" description="Helical" evidence="6">
    <location>
        <begin position="58"/>
        <end position="76"/>
    </location>
</feature>
<dbReference type="AlphaFoldDB" id="A0A0D8IB64"/>
<proteinExistence type="inferred from homology"/>
<feature type="transmembrane region" description="Helical" evidence="6">
    <location>
        <begin position="20"/>
        <end position="38"/>
    </location>
</feature>
<dbReference type="Pfam" id="PF02687">
    <property type="entry name" value="FtsX"/>
    <property type="match status" value="1"/>
</dbReference>
<feature type="transmembrane region" description="Helical" evidence="6">
    <location>
        <begin position="626"/>
        <end position="650"/>
    </location>
</feature>
<keyword evidence="5 6" id="KW-0472">Membrane</keyword>
<keyword evidence="6" id="KW-0813">Transport</keyword>
<evidence type="ECO:0000259" key="7">
    <source>
        <dbReference type="Pfam" id="PF02687"/>
    </source>
</evidence>
<protein>
    <submittedName>
        <fullName evidence="8">Bacitracin ABC transport system permease protein BceB</fullName>
    </submittedName>
</protein>
<feature type="transmembrane region" description="Helical" evidence="6">
    <location>
        <begin position="155"/>
        <end position="179"/>
    </location>
</feature>
<evidence type="ECO:0000256" key="3">
    <source>
        <dbReference type="ARBA" id="ARBA00022692"/>
    </source>
</evidence>
<keyword evidence="2 6" id="KW-1003">Cell membrane</keyword>
<evidence type="ECO:0000256" key="5">
    <source>
        <dbReference type="ARBA" id="ARBA00023136"/>
    </source>
</evidence>
<feature type="transmembrane region" description="Helical" evidence="6">
    <location>
        <begin position="589"/>
        <end position="606"/>
    </location>
</feature>
<comment type="similarity">
    <text evidence="6">Belongs to the ABC-4 integral membrane protein family.</text>
</comment>
<dbReference type="PANTHER" id="PTHR46795:SF3">
    <property type="entry name" value="ABC TRANSPORTER PERMEASE"/>
    <property type="match status" value="1"/>
</dbReference>
<dbReference type="InterPro" id="IPR003838">
    <property type="entry name" value="ABC3_permease_C"/>
</dbReference>
<evidence type="ECO:0000313" key="9">
    <source>
        <dbReference type="Proteomes" id="UP000035704"/>
    </source>
</evidence>
<dbReference type="KEGG" id="cace:CACET_c12060"/>
<dbReference type="STRING" id="84022.CACET_c12060"/>
<organism evidence="8 9">
    <name type="scientific">Clostridium aceticum</name>
    <dbReference type="NCBI Taxonomy" id="84022"/>
    <lineage>
        <taxon>Bacteria</taxon>
        <taxon>Bacillati</taxon>
        <taxon>Bacillota</taxon>
        <taxon>Clostridia</taxon>
        <taxon>Eubacteriales</taxon>
        <taxon>Clostridiaceae</taxon>
        <taxon>Clostridium</taxon>
    </lineage>
</organism>
<dbReference type="InterPro" id="IPR027022">
    <property type="entry name" value="ABC_permease_BceB-typ"/>
</dbReference>
<gene>
    <name evidence="8" type="primary">bceB1</name>
    <name evidence="8" type="ORF">CACET_c12060</name>
</gene>
<dbReference type="GO" id="GO:0005886">
    <property type="term" value="C:plasma membrane"/>
    <property type="evidence" value="ECO:0007669"/>
    <property type="project" value="UniProtKB-SubCell"/>
</dbReference>
<reference evidence="8 9" key="1">
    <citation type="submission" date="2014-10" db="EMBL/GenBank/DDBJ databases">
        <title>Genome sequence of Clostridium aceticum DSM 1496.</title>
        <authorList>
            <person name="Poehlein A."/>
            <person name="Schiel-Bengelsdorf B."/>
            <person name="Gottschalk G."/>
            <person name="Duerre P."/>
            <person name="Daniel R."/>
        </authorList>
    </citation>
    <scope>NUCLEOTIDE SEQUENCE [LARGE SCALE GENOMIC DNA]</scope>
    <source>
        <strain evidence="8 9">DSM 1496</strain>
    </source>
</reference>
<dbReference type="PATRIC" id="fig|84022.5.peg.857"/>
<dbReference type="Proteomes" id="UP000035704">
    <property type="component" value="Chromosome"/>
</dbReference>
<feature type="domain" description="ABC3 transporter permease C-terminal" evidence="7">
    <location>
        <begin position="60"/>
        <end position="182"/>
    </location>
</feature>
<dbReference type="OrthoDB" id="9781780at2"/>
<evidence type="ECO:0000256" key="1">
    <source>
        <dbReference type="ARBA" id="ARBA00004651"/>
    </source>
</evidence>
<evidence type="ECO:0000256" key="4">
    <source>
        <dbReference type="ARBA" id="ARBA00022989"/>
    </source>
</evidence>
<evidence type="ECO:0000256" key="2">
    <source>
        <dbReference type="ARBA" id="ARBA00022475"/>
    </source>
</evidence>
<feature type="transmembrane region" description="Helical" evidence="6">
    <location>
        <begin position="104"/>
        <end position="127"/>
    </location>
</feature>
<name>A0A0D8IB64_9CLOT</name>
<dbReference type="EMBL" id="CP009687">
    <property type="protein sequence ID" value="AKL94671.1"/>
    <property type="molecule type" value="Genomic_DNA"/>
</dbReference>
<dbReference type="PANTHER" id="PTHR46795">
    <property type="entry name" value="ABC TRANSPORTER PERMEASE-RELATED-RELATED"/>
    <property type="match status" value="1"/>
</dbReference>
<comment type="subcellular location">
    <subcellularLocation>
        <location evidence="1 6">Cell membrane</location>
        <topology evidence="1 6">Multi-pass membrane protein</topology>
    </subcellularLocation>
</comment>
<feature type="transmembrane region" description="Helical" evidence="6">
    <location>
        <begin position="285"/>
        <end position="307"/>
    </location>
</feature>
<dbReference type="RefSeq" id="WP_044825390.1">
    <property type="nucleotide sequence ID" value="NZ_CP009687.1"/>
</dbReference>
<sequence>MKLTTLALRNIRQSFSKYMMYFFSLSFSVFTAYSFLALMQNHQVIMAFTHDNRYKSMLASFGVIIMVFVMFFLISSNNSFIKARKKEISTYALFGMTNSKIGKLLFIETMMVGFTALVIGIGAGIFFSKLTAMVLLDISLAAFTGDINFSLDLKAIYITVLLFLTIFSLMGLSGLWVICRFELVDLFKGEKVSEGKSKGSITLLILSVLFIGAGYYLASSSNPQRVVMAAIPILILVIVGTYLFFWGGLPKVLHLVKSDKNNYYKGVNLIATSAFSHRMKSIASVMATIAVLSAVATTAIATGFTLYRNIEKNTYDMVGYDMYFYGGQEELLKEVYDAFERYNIAGIESYTTERYQAVPQMQTIMIEGRAYLSSENDYFRVYSESVYNKLISLSRSQLKVLQINPGEAVYIQAFNTVSNSSKIIEKAVLGENLTFSDREVKINAVLNSSTLSFGAMHIIVLNDNEFAALLQQGDITNRKESGEPYDQVSVFRYIDPLQNHDFHGALGELLRGRVGSYRIAYHHYVESLEIFGLVCFIGFFMSGVFMLMTASLLYFKQVMAAEEERHQYKMLRKIGMDSETEKRVIAKRLLPVFLIPLLLGILHSIFAMKAADTMVFSNMIAVDNSYLAVLAFSAVMYGAYGIVYGIFYFITKGQYSKILR</sequence>
<keyword evidence="3 6" id="KW-0812">Transmembrane</keyword>
<keyword evidence="4 6" id="KW-1133">Transmembrane helix</keyword>
<dbReference type="GO" id="GO:0055085">
    <property type="term" value="P:transmembrane transport"/>
    <property type="evidence" value="ECO:0007669"/>
    <property type="project" value="UniProtKB-UniRule"/>
</dbReference>
<evidence type="ECO:0000313" key="8">
    <source>
        <dbReference type="EMBL" id="AKL94671.1"/>
    </source>
</evidence>
<dbReference type="PIRSF" id="PIRSF018968">
    <property type="entry name" value="ABC_permease_BceB"/>
    <property type="match status" value="1"/>
</dbReference>
<evidence type="ECO:0000256" key="6">
    <source>
        <dbReference type="PIRNR" id="PIRNR018968"/>
    </source>
</evidence>
<feature type="transmembrane region" description="Helical" evidence="6">
    <location>
        <begin position="230"/>
        <end position="249"/>
    </location>
</feature>